<evidence type="ECO:0000256" key="2">
    <source>
        <dbReference type="ARBA" id="ARBA00022705"/>
    </source>
</evidence>
<dbReference type="InterPro" id="IPR014001">
    <property type="entry name" value="Helicase_ATP-bd"/>
</dbReference>
<comment type="catalytic activity">
    <reaction evidence="11 12">
        <text>ATP + H2O = ADP + phosphate + H(+)</text>
        <dbReference type="Rhea" id="RHEA:13065"/>
        <dbReference type="ChEBI" id="CHEBI:15377"/>
        <dbReference type="ChEBI" id="CHEBI:15378"/>
        <dbReference type="ChEBI" id="CHEBI:30616"/>
        <dbReference type="ChEBI" id="CHEBI:43474"/>
        <dbReference type="ChEBI" id="CHEBI:456216"/>
        <dbReference type="EC" id="5.6.2.4"/>
    </reaction>
</comment>
<accession>A0A1M6AAN2</accession>
<feature type="binding site" evidence="12">
    <location>
        <position position="534"/>
    </location>
    <ligand>
        <name>Zn(2+)</name>
        <dbReference type="ChEBI" id="CHEBI:29105"/>
        <label>2</label>
    </ligand>
</feature>
<dbReference type="PROSITE" id="PS51192">
    <property type="entry name" value="HELICASE_ATP_BIND_1"/>
    <property type="match status" value="1"/>
</dbReference>
<evidence type="ECO:0000313" key="16">
    <source>
        <dbReference type="Proteomes" id="UP000184432"/>
    </source>
</evidence>
<keyword evidence="8 12" id="KW-0067">ATP-binding</keyword>
<feature type="binding site" evidence="12">
    <location>
        <position position="565"/>
    </location>
    <ligand>
        <name>Zn(2+)</name>
        <dbReference type="ChEBI" id="CHEBI:29105"/>
        <label>1</label>
    </ligand>
</feature>
<evidence type="ECO:0000256" key="8">
    <source>
        <dbReference type="ARBA" id="ARBA00022840"/>
    </source>
</evidence>
<dbReference type="InterPro" id="IPR011545">
    <property type="entry name" value="DEAD/DEAH_box_helicase_dom"/>
</dbReference>
<proteinExistence type="inferred from homology"/>
<keyword evidence="10 12" id="KW-0413">Isomerase</keyword>
<dbReference type="InterPro" id="IPR001650">
    <property type="entry name" value="Helicase_C-like"/>
</dbReference>
<name>A0A1M6AAN2_9FLAO</name>
<dbReference type="SMART" id="SM00490">
    <property type="entry name" value="HELICc"/>
    <property type="match status" value="1"/>
</dbReference>
<sequence length="818" mass="94065">MTTPYFIDVILPIPLHKEFTYRISETEANFIQPGMRVAVQFGKTKVYAAIVTNVHQTPPEVYEAKEIEHILDEIPIVTQKQLALWTWMAEYYLCSKGEVMRAALPGAFLLESETIINKKELTIDESDLKDDEFLLYEALHYQSVLRIQEIIDILGKKNVLPVIKSLIEKGAITVQEEIYEQYKPKLVRCVQLHQQYRDEDNLRALLDQMNRAPKQKAVVMHLFTLQAKSEDPVKVNELVKASNTSSAVIKALVDKQVLEVYQLQTDRVQYHSDSVEDAKQLNPYQQKALDEIEHSFTDKEVCMLHGVTSSGKTEIYVQLIQKVIQQGKQVLYLLPEIALTTQLISRLQQYFGEQLTVYHSKYSVNERVEAWNNIRDNKSKAQIIIGARSAIFLPFQDLGLIIVDEEHESTFKQYDPAPRYHARDTAIVIAKMFGAKVLLGSATPALETYYNAKQGKYALVELTRRHGNVLMPEINLVDLKTKYKRKEMTGHFSDVLLENIQEALKEGEQVILFQNRRGYSPVVECNTCGHSPQCPNCDVSLTYHNYKNQLRCHYCGYHMAMQQQCMSCSSTDLSTKGFGTEQIEKELVDLFPDHVIARMDQDTTRGKHGYEKIINRFEQGEVHILVGTQMLSKGLDFRNVTLVGIMNADNLLNFPDFRAHERSFQLIQQVSGRAGRTEKRGKVLVQTYNPFHQILQQVSVNDYSGMFKDQIEERHQYKYPPFFRLIKITIKHKDYNKVNNAAGWLAKSLRNVFKDNVLGPEFPPIARIRNQYHKNILIKIPQGQSLSKTKAVIKKINTTFSSIKDFSGVRVIYNVDNQ</sequence>
<dbReference type="InterPro" id="IPR041222">
    <property type="entry name" value="PriA_3primeBD"/>
</dbReference>
<keyword evidence="2 12" id="KW-0235">DNA replication</keyword>
<dbReference type="RefSeq" id="WP_073312671.1">
    <property type="nucleotide sequence ID" value="NZ_FQYP01000001.1"/>
</dbReference>
<dbReference type="InterPro" id="IPR042115">
    <property type="entry name" value="PriA_3primeBD_sf"/>
</dbReference>
<dbReference type="Gene3D" id="3.40.1440.60">
    <property type="entry name" value="PriA, 3(prime) DNA-binding domain"/>
    <property type="match status" value="1"/>
</dbReference>
<evidence type="ECO:0000259" key="14">
    <source>
        <dbReference type="PROSITE" id="PS51194"/>
    </source>
</evidence>
<keyword evidence="1 12" id="KW-0639">Primosome</keyword>
<keyword evidence="4 12" id="KW-0547">Nucleotide-binding</keyword>
<evidence type="ECO:0000313" key="15">
    <source>
        <dbReference type="EMBL" id="SHI33486.1"/>
    </source>
</evidence>
<dbReference type="CDD" id="cd18804">
    <property type="entry name" value="SF2_C_priA"/>
    <property type="match status" value="1"/>
</dbReference>
<protein>
    <recommendedName>
        <fullName evidence="12">Replication restart protein PriA</fullName>
    </recommendedName>
    <alternativeName>
        <fullName evidence="12">ATP-dependent DNA helicase PriA</fullName>
        <ecNumber evidence="12">5.6.2.4</ecNumber>
    </alternativeName>
    <alternativeName>
        <fullName evidence="12">DNA 3'-5' helicase PriA</fullName>
    </alternativeName>
</protein>
<dbReference type="GO" id="GO:0008270">
    <property type="term" value="F:zinc ion binding"/>
    <property type="evidence" value="ECO:0007669"/>
    <property type="project" value="UniProtKB-UniRule"/>
</dbReference>
<dbReference type="PANTHER" id="PTHR30580:SF0">
    <property type="entry name" value="PRIMOSOMAL PROTEIN N"/>
    <property type="match status" value="1"/>
</dbReference>
<dbReference type="GO" id="GO:0006269">
    <property type="term" value="P:DNA replication, synthesis of primer"/>
    <property type="evidence" value="ECO:0007669"/>
    <property type="project" value="UniProtKB-KW"/>
</dbReference>
<comment type="function">
    <text evidence="12">Initiates the restart of stalled replication forks, which reloads the replicative helicase on sites other than the origin of replication. Recognizes and binds to abandoned replication forks and remodels them to uncover a helicase loading site. Promotes assembly of the primosome at these replication forks.</text>
</comment>
<dbReference type="Pfam" id="PF18074">
    <property type="entry name" value="PriA_C"/>
    <property type="match status" value="1"/>
</dbReference>
<feature type="binding site" evidence="12">
    <location>
        <position position="528"/>
    </location>
    <ligand>
        <name>Zn(2+)</name>
        <dbReference type="ChEBI" id="CHEBI:29105"/>
        <label>1</label>
    </ligand>
</feature>
<dbReference type="EMBL" id="FQYP01000001">
    <property type="protein sequence ID" value="SHI33486.1"/>
    <property type="molecule type" value="Genomic_DNA"/>
</dbReference>
<dbReference type="Pfam" id="PF17764">
    <property type="entry name" value="PriA_3primeBD"/>
    <property type="match status" value="1"/>
</dbReference>
<evidence type="ECO:0000256" key="4">
    <source>
        <dbReference type="ARBA" id="ARBA00022741"/>
    </source>
</evidence>
<dbReference type="GO" id="GO:1990077">
    <property type="term" value="C:primosome complex"/>
    <property type="evidence" value="ECO:0007669"/>
    <property type="project" value="UniProtKB-UniRule"/>
</dbReference>
<dbReference type="Pfam" id="PF00270">
    <property type="entry name" value="DEAD"/>
    <property type="match status" value="1"/>
</dbReference>
<feature type="domain" description="Helicase ATP-binding" evidence="13">
    <location>
        <begin position="293"/>
        <end position="462"/>
    </location>
</feature>
<keyword evidence="6 12" id="KW-0347">Helicase</keyword>
<evidence type="ECO:0000256" key="11">
    <source>
        <dbReference type="ARBA" id="ARBA00048988"/>
    </source>
</evidence>
<evidence type="ECO:0000259" key="13">
    <source>
        <dbReference type="PROSITE" id="PS51192"/>
    </source>
</evidence>
<evidence type="ECO:0000256" key="9">
    <source>
        <dbReference type="ARBA" id="ARBA00023125"/>
    </source>
</evidence>
<dbReference type="GO" id="GO:0006302">
    <property type="term" value="P:double-strand break repair"/>
    <property type="evidence" value="ECO:0007669"/>
    <property type="project" value="InterPro"/>
</dbReference>
<keyword evidence="16" id="KW-1185">Reference proteome</keyword>
<keyword evidence="9 12" id="KW-0238">DNA-binding</keyword>
<dbReference type="CDD" id="cd17929">
    <property type="entry name" value="DEXHc_priA"/>
    <property type="match status" value="1"/>
</dbReference>
<dbReference type="GO" id="GO:0003677">
    <property type="term" value="F:DNA binding"/>
    <property type="evidence" value="ECO:0007669"/>
    <property type="project" value="UniProtKB-UniRule"/>
</dbReference>
<dbReference type="PANTHER" id="PTHR30580">
    <property type="entry name" value="PRIMOSOMAL PROTEIN N"/>
    <property type="match status" value="1"/>
</dbReference>
<evidence type="ECO:0000256" key="10">
    <source>
        <dbReference type="ARBA" id="ARBA00023235"/>
    </source>
</evidence>
<reference evidence="16" key="1">
    <citation type="submission" date="2016-11" db="EMBL/GenBank/DDBJ databases">
        <authorList>
            <person name="Varghese N."/>
            <person name="Submissions S."/>
        </authorList>
    </citation>
    <scope>NUCLEOTIDE SEQUENCE [LARGE SCALE GENOMIC DNA]</scope>
    <source>
        <strain evidence="16">DSM 22623</strain>
    </source>
</reference>
<dbReference type="FunFam" id="3.40.50.300:FF:000489">
    <property type="entry name" value="Primosome assembly protein PriA"/>
    <property type="match status" value="1"/>
</dbReference>
<evidence type="ECO:0000256" key="6">
    <source>
        <dbReference type="ARBA" id="ARBA00022806"/>
    </source>
</evidence>
<dbReference type="GO" id="GO:0043138">
    <property type="term" value="F:3'-5' DNA helicase activity"/>
    <property type="evidence" value="ECO:0007669"/>
    <property type="project" value="UniProtKB-EC"/>
</dbReference>
<feature type="binding site" evidence="12">
    <location>
        <position position="555"/>
    </location>
    <ligand>
        <name>Zn(2+)</name>
        <dbReference type="ChEBI" id="CHEBI:29105"/>
        <label>2</label>
    </ligand>
</feature>
<dbReference type="InterPro" id="IPR040498">
    <property type="entry name" value="PriA_CRR"/>
</dbReference>
<feature type="binding site" evidence="12">
    <location>
        <position position="537"/>
    </location>
    <ligand>
        <name>Zn(2+)</name>
        <dbReference type="ChEBI" id="CHEBI:29105"/>
        <label>2</label>
    </ligand>
</feature>
<dbReference type="HAMAP" id="MF_00983">
    <property type="entry name" value="PriA"/>
    <property type="match status" value="1"/>
</dbReference>
<feature type="domain" description="Helicase C-terminal" evidence="14">
    <location>
        <begin position="496"/>
        <end position="715"/>
    </location>
</feature>
<evidence type="ECO:0000256" key="1">
    <source>
        <dbReference type="ARBA" id="ARBA00022515"/>
    </source>
</evidence>
<evidence type="ECO:0000256" key="7">
    <source>
        <dbReference type="ARBA" id="ARBA00022833"/>
    </source>
</evidence>
<dbReference type="SUPFAM" id="SSF52540">
    <property type="entry name" value="P-loop containing nucleoside triphosphate hydrolases"/>
    <property type="match status" value="2"/>
</dbReference>
<dbReference type="GO" id="GO:0006310">
    <property type="term" value="P:DNA recombination"/>
    <property type="evidence" value="ECO:0007669"/>
    <property type="project" value="InterPro"/>
</dbReference>
<dbReference type="FunFam" id="3.40.1440.60:FF:000001">
    <property type="entry name" value="Primosomal protein N"/>
    <property type="match status" value="1"/>
</dbReference>
<evidence type="ECO:0000256" key="3">
    <source>
        <dbReference type="ARBA" id="ARBA00022723"/>
    </source>
</evidence>
<gene>
    <name evidence="12" type="primary">priA</name>
    <name evidence="15" type="ORF">SAMN04488508_101189</name>
</gene>
<dbReference type="InterPro" id="IPR027417">
    <property type="entry name" value="P-loop_NTPase"/>
</dbReference>
<comment type="cofactor">
    <cofactor evidence="12">
        <name>Zn(2+)</name>
        <dbReference type="ChEBI" id="CHEBI:29105"/>
    </cofactor>
    <text evidence="12">Binds 2 zinc ions per subunit.</text>
</comment>
<dbReference type="STRING" id="570521.SAMN04488508_101189"/>
<comment type="subunit">
    <text evidence="12">Component of the replication restart primosome.</text>
</comment>
<dbReference type="EC" id="5.6.2.4" evidence="12"/>
<dbReference type="InterPro" id="IPR005259">
    <property type="entry name" value="PriA"/>
</dbReference>
<dbReference type="Proteomes" id="UP000184432">
    <property type="component" value="Unassembled WGS sequence"/>
</dbReference>
<keyword evidence="3 12" id="KW-0479">Metal-binding</keyword>
<dbReference type="Gene3D" id="3.40.50.300">
    <property type="entry name" value="P-loop containing nucleotide triphosphate hydrolases"/>
    <property type="match status" value="2"/>
</dbReference>
<feature type="binding site" evidence="12">
    <location>
        <position position="568"/>
    </location>
    <ligand>
        <name>Zn(2+)</name>
        <dbReference type="ChEBI" id="CHEBI:29105"/>
        <label>1</label>
    </ligand>
</feature>
<evidence type="ECO:0000256" key="5">
    <source>
        <dbReference type="ARBA" id="ARBA00022801"/>
    </source>
</evidence>
<dbReference type="Pfam" id="PF00271">
    <property type="entry name" value="Helicase_C"/>
    <property type="match status" value="1"/>
</dbReference>
<dbReference type="SMART" id="SM00487">
    <property type="entry name" value="DEXDc"/>
    <property type="match status" value="1"/>
</dbReference>
<evidence type="ECO:0000256" key="12">
    <source>
        <dbReference type="HAMAP-Rule" id="MF_00983"/>
    </source>
</evidence>
<feature type="binding site" evidence="12">
    <location>
        <position position="552"/>
    </location>
    <ligand>
        <name>Zn(2+)</name>
        <dbReference type="ChEBI" id="CHEBI:29105"/>
        <label>2</label>
    </ligand>
</feature>
<dbReference type="GO" id="GO:0006270">
    <property type="term" value="P:DNA replication initiation"/>
    <property type="evidence" value="ECO:0007669"/>
    <property type="project" value="TreeGrafter"/>
</dbReference>
<organism evidence="15 16">
    <name type="scientific">Aquimarina spongiae</name>
    <dbReference type="NCBI Taxonomy" id="570521"/>
    <lineage>
        <taxon>Bacteria</taxon>
        <taxon>Pseudomonadati</taxon>
        <taxon>Bacteroidota</taxon>
        <taxon>Flavobacteriia</taxon>
        <taxon>Flavobacteriales</taxon>
        <taxon>Flavobacteriaceae</taxon>
        <taxon>Aquimarina</taxon>
    </lineage>
</organism>
<comment type="catalytic activity">
    <reaction evidence="12">
        <text>Couples ATP hydrolysis with the unwinding of duplex DNA by translocating in the 3'-5' direction.</text>
        <dbReference type="EC" id="5.6.2.4"/>
    </reaction>
</comment>
<feature type="binding site" evidence="12">
    <location>
        <position position="525"/>
    </location>
    <ligand>
        <name>Zn(2+)</name>
        <dbReference type="ChEBI" id="CHEBI:29105"/>
        <label>1</label>
    </ligand>
</feature>
<dbReference type="NCBIfam" id="TIGR00595">
    <property type="entry name" value="priA"/>
    <property type="match status" value="1"/>
</dbReference>
<dbReference type="PROSITE" id="PS51194">
    <property type="entry name" value="HELICASE_CTER"/>
    <property type="match status" value="1"/>
</dbReference>
<dbReference type="GO" id="GO:0016887">
    <property type="term" value="F:ATP hydrolysis activity"/>
    <property type="evidence" value="ECO:0007669"/>
    <property type="project" value="RHEA"/>
</dbReference>
<keyword evidence="5 12" id="KW-0378">Hydrolase</keyword>
<comment type="similarity">
    <text evidence="12">Belongs to the helicase family. PriA subfamily.</text>
</comment>
<dbReference type="Pfam" id="PF18319">
    <property type="entry name" value="Zn_ribbon_PriA"/>
    <property type="match status" value="1"/>
</dbReference>
<dbReference type="GO" id="GO:0005524">
    <property type="term" value="F:ATP binding"/>
    <property type="evidence" value="ECO:0007669"/>
    <property type="project" value="UniProtKB-UniRule"/>
</dbReference>
<dbReference type="AlphaFoldDB" id="A0A1M6AAN2"/>
<keyword evidence="7 12" id="KW-0862">Zinc</keyword>
<dbReference type="InterPro" id="IPR041236">
    <property type="entry name" value="PriA_C"/>
</dbReference>